<dbReference type="Proteomes" id="UP000249057">
    <property type="component" value="Unassembled WGS sequence"/>
</dbReference>
<dbReference type="EMBL" id="KZ825345">
    <property type="protein sequence ID" value="RAH45404.1"/>
    <property type="molecule type" value="Genomic_DNA"/>
</dbReference>
<sequence>MWSCATNLTSYWPVRLPCLYHFKLPVSMIPSTGAPHEADCSRRSDWALDRVICPRSEAWPIILAAHHAMIISALACRRMLRSLVERRPITAQRRVRIERLPWTFVKSFLWGGSCSSMVRHVSKSLMETSLSRRVSLSLATATSWMQNRRSR</sequence>
<organism evidence="1 2">
    <name type="scientific">Aspergillus brunneoviolaceus CBS 621.78</name>
    <dbReference type="NCBI Taxonomy" id="1450534"/>
    <lineage>
        <taxon>Eukaryota</taxon>
        <taxon>Fungi</taxon>
        <taxon>Dikarya</taxon>
        <taxon>Ascomycota</taxon>
        <taxon>Pezizomycotina</taxon>
        <taxon>Eurotiomycetes</taxon>
        <taxon>Eurotiomycetidae</taxon>
        <taxon>Eurotiales</taxon>
        <taxon>Aspergillaceae</taxon>
        <taxon>Aspergillus</taxon>
        <taxon>Aspergillus subgen. Circumdati</taxon>
    </lineage>
</organism>
<evidence type="ECO:0000313" key="1">
    <source>
        <dbReference type="EMBL" id="RAH45404.1"/>
    </source>
</evidence>
<gene>
    <name evidence="1" type="ORF">BO95DRAFT_139968</name>
</gene>
<evidence type="ECO:0000313" key="2">
    <source>
        <dbReference type="Proteomes" id="UP000249057"/>
    </source>
</evidence>
<proteinExistence type="predicted"/>
<accession>A0ACD1G7Z6</accession>
<keyword evidence="2" id="KW-1185">Reference proteome</keyword>
<protein>
    <submittedName>
        <fullName evidence="1">Uncharacterized protein</fullName>
    </submittedName>
</protein>
<name>A0ACD1G7Z6_9EURO</name>
<reference evidence="1" key="1">
    <citation type="submission" date="2018-02" db="EMBL/GenBank/DDBJ databases">
        <title>The genomes of Aspergillus section Nigri reveals drivers in fungal speciation.</title>
        <authorList>
            <consortium name="DOE Joint Genome Institute"/>
            <person name="Vesth T.C."/>
            <person name="Nybo J."/>
            <person name="Theobald S."/>
            <person name="Brandl J."/>
            <person name="Frisvad J.C."/>
            <person name="Nielsen K.F."/>
            <person name="Lyhne E.K."/>
            <person name="Kogle M.E."/>
            <person name="Kuo A."/>
            <person name="Riley R."/>
            <person name="Clum A."/>
            <person name="Nolan M."/>
            <person name="Lipzen A."/>
            <person name="Salamov A."/>
            <person name="Henrissat B."/>
            <person name="Wiebenga A."/>
            <person name="De vries R.P."/>
            <person name="Grigoriev I.V."/>
            <person name="Mortensen U.H."/>
            <person name="Andersen M.R."/>
            <person name="Baker S.E."/>
        </authorList>
    </citation>
    <scope>NUCLEOTIDE SEQUENCE</scope>
    <source>
        <strain evidence="1">CBS 621.78</strain>
    </source>
</reference>